<organism evidence="3 4">
    <name type="scientific">Flavobacterium solisilvae</name>
    <dbReference type="NCBI Taxonomy" id="1852019"/>
    <lineage>
        <taxon>Bacteria</taxon>
        <taxon>Pseudomonadati</taxon>
        <taxon>Bacteroidota</taxon>
        <taxon>Flavobacteriia</taxon>
        <taxon>Flavobacteriales</taxon>
        <taxon>Flavobacteriaceae</taxon>
        <taxon>Flavobacterium</taxon>
    </lineage>
</organism>
<proteinExistence type="predicted"/>
<sequence length="191" mass="20870">AGVYTVDALVQMPNYNDLQLSATMTIDNATITGVMFNNGTFTYDGTAHSIFVSGTTAGATVIYTITDSQNNTQPGNSAVNVGVYTVTAIISMANYENLELQAILTIDNDLGISESEEETKISVYPNPFTDIIKVSKIENVKVIYVFDISGRLVRTLAPSTELNLSNLAQESYLLVIVMENNYKKSFKIIKK</sequence>
<dbReference type="EMBL" id="JAAMPT010000179">
    <property type="protein sequence ID" value="NMH23832.1"/>
    <property type="molecule type" value="Genomic_DNA"/>
</dbReference>
<evidence type="ECO:0000313" key="4">
    <source>
        <dbReference type="Proteomes" id="UP000767947"/>
    </source>
</evidence>
<dbReference type="NCBIfam" id="TIGR04183">
    <property type="entry name" value="Por_Secre_tail"/>
    <property type="match status" value="1"/>
</dbReference>
<feature type="domain" description="Secretion system C-terminal sorting" evidence="2">
    <location>
        <begin position="123"/>
        <end position="184"/>
    </location>
</feature>
<reference evidence="3 4" key="1">
    <citation type="submission" date="2020-02" db="EMBL/GenBank/DDBJ databases">
        <title>Flavobacterium sp. genome.</title>
        <authorList>
            <person name="Jung H.S."/>
            <person name="Baek J.H."/>
            <person name="Jeon C.O."/>
        </authorList>
    </citation>
    <scope>NUCLEOTIDE SEQUENCE [LARGE SCALE GENOMIC DNA]</scope>
    <source>
        <strain evidence="3 4">SE-s27</strain>
    </source>
</reference>
<keyword evidence="4" id="KW-1185">Reference proteome</keyword>
<dbReference type="InterPro" id="IPR026444">
    <property type="entry name" value="Secre_tail"/>
</dbReference>
<gene>
    <name evidence="3" type="ORF">G6042_00945</name>
</gene>
<protein>
    <submittedName>
        <fullName evidence="3">T9SS type A sorting domain-containing protein</fullName>
    </submittedName>
</protein>
<dbReference type="Proteomes" id="UP000767947">
    <property type="component" value="Unassembled WGS sequence"/>
</dbReference>
<dbReference type="Pfam" id="PF18962">
    <property type="entry name" value="Por_Secre_tail"/>
    <property type="match status" value="1"/>
</dbReference>
<evidence type="ECO:0000259" key="2">
    <source>
        <dbReference type="Pfam" id="PF18962"/>
    </source>
</evidence>
<dbReference type="RefSeq" id="WP_169522394.1">
    <property type="nucleotide sequence ID" value="NZ_JAAMPT010000179.1"/>
</dbReference>
<keyword evidence="1" id="KW-0732">Signal</keyword>
<accession>A0ABX1QS90</accession>
<evidence type="ECO:0000313" key="3">
    <source>
        <dbReference type="EMBL" id="NMH23832.1"/>
    </source>
</evidence>
<feature type="non-terminal residue" evidence="3">
    <location>
        <position position="1"/>
    </location>
</feature>
<comment type="caution">
    <text evidence="3">The sequence shown here is derived from an EMBL/GenBank/DDBJ whole genome shotgun (WGS) entry which is preliminary data.</text>
</comment>
<evidence type="ECO:0000256" key="1">
    <source>
        <dbReference type="ARBA" id="ARBA00022729"/>
    </source>
</evidence>
<name>A0ABX1QS90_9FLAO</name>